<dbReference type="InterPro" id="IPR004401">
    <property type="entry name" value="YbaB/EbfC"/>
</dbReference>
<proteinExistence type="predicted"/>
<reference evidence="1 2" key="1">
    <citation type="submission" date="2020-05" db="EMBL/GenBank/DDBJ databases">
        <title>Draft genome sequence of Mycobacterium hippocampi DL, isolated from European seabass, Dicentrarchus labrax, reared in fish farms.</title>
        <authorList>
            <person name="Stathopoulou P."/>
            <person name="Asimakis E."/>
            <person name="Tzokas K."/>
            <person name="Batargias C."/>
            <person name="Tsiamis G."/>
        </authorList>
    </citation>
    <scope>NUCLEOTIDE SEQUENCE [LARGE SCALE GENOMIC DNA]</scope>
    <source>
        <strain evidence="1 2">DL</strain>
    </source>
</reference>
<dbReference type="Proteomes" id="UP000570517">
    <property type="component" value="Unassembled WGS sequence"/>
</dbReference>
<evidence type="ECO:0000313" key="2">
    <source>
        <dbReference type="Proteomes" id="UP000570517"/>
    </source>
</evidence>
<organism evidence="1 2">
    <name type="scientific">Mycolicibacterium hippocampi</name>
    <dbReference type="NCBI Taxonomy" id="659824"/>
    <lineage>
        <taxon>Bacteria</taxon>
        <taxon>Bacillati</taxon>
        <taxon>Actinomycetota</taxon>
        <taxon>Actinomycetes</taxon>
        <taxon>Mycobacteriales</taxon>
        <taxon>Mycobacteriaceae</taxon>
        <taxon>Mycolicibacterium</taxon>
    </lineage>
</organism>
<sequence>MTDDMHPEVAAVLRQARRLQSLMDEQLDKMASDSFTAADESETVEVTLNGHHWLKDVYIEDGLLRLGSETVEQRVNEALQKANAVASESIDADRQRIDAVVAEITAEMSDKQPE</sequence>
<comment type="caution">
    <text evidence="1">The sequence shown here is derived from an EMBL/GenBank/DDBJ whole genome shotgun (WGS) entry which is preliminary data.</text>
</comment>
<dbReference type="EMBL" id="JABFYL010000012">
    <property type="protein sequence ID" value="NVN49187.1"/>
    <property type="molecule type" value="Genomic_DNA"/>
</dbReference>
<protein>
    <submittedName>
        <fullName evidence="1">Protein EspL, component of Type VII secretion system ESX-1</fullName>
    </submittedName>
</protein>
<dbReference type="AlphaFoldDB" id="A0A850PKC0"/>
<gene>
    <name evidence="1" type="ORF">HLY00_2073</name>
</gene>
<dbReference type="Gene3D" id="3.30.1310.10">
    <property type="entry name" value="Nucleoid-associated protein YbaB-like domain"/>
    <property type="match status" value="1"/>
</dbReference>
<dbReference type="RefSeq" id="WP_178357576.1">
    <property type="nucleotide sequence ID" value="NZ_JABFYL010000012.1"/>
</dbReference>
<dbReference type="InterPro" id="IPR036894">
    <property type="entry name" value="YbaB-like_sf"/>
</dbReference>
<dbReference type="SUPFAM" id="SSF82607">
    <property type="entry name" value="YbaB-like"/>
    <property type="match status" value="1"/>
</dbReference>
<name>A0A850PKC0_9MYCO</name>
<keyword evidence="2" id="KW-1185">Reference proteome</keyword>
<accession>A0A850PKC0</accession>
<evidence type="ECO:0000313" key="1">
    <source>
        <dbReference type="EMBL" id="NVN49187.1"/>
    </source>
</evidence>
<dbReference type="GO" id="GO:0003677">
    <property type="term" value="F:DNA binding"/>
    <property type="evidence" value="ECO:0007669"/>
    <property type="project" value="InterPro"/>
</dbReference>
<dbReference type="Pfam" id="PF02575">
    <property type="entry name" value="YbaB_DNA_bd"/>
    <property type="match status" value="1"/>
</dbReference>